<evidence type="ECO:0000313" key="1">
    <source>
        <dbReference type="EMBL" id="MBO8433370.1"/>
    </source>
</evidence>
<reference evidence="1" key="2">
    <citation type="journal article" date="2021" name="PeerJ">
        <title>Extensive microbial diversity within the chicken gut microbiome revealed by metagenomics and culture.</title>
        <authorList>
            <person name="Gilroy R."/>
            <person name="Ravi A."/>
            <person name="Getino M."/>
            <person name="Pursley I."/>
            <person name="Horton D.L."/>
            <person name="Alikhan N.F."/>
            <person name="Baker D."/>
            <person name="Gharbi K."/>
            <person name="Hall N."/>
            <person name="Watson M."/>
            <person name="Adriaenssens E.M."/>
            <person name="Foster-Nyarko E."/>
            <person name="Jarju S."/>
            <person name="Secka A."/>
            <person name="Antonio M."/>
            <person name="Oren A."/>
            <person name="Chaudhuri R.R."/>
            <person name="La Ragione R."/>
            <person name="Hildebrand F."/>
            <person name="Pallen M.J."/>
        </authorList>
    </citation>
    <scope>NUCLEOTIDE SEQUENCE</scope>
    <source>
        <strain evidence="1">2889</strain>
    </source>
</reference>
<protein>
    <submittedName>
        <fullName evidence="1">Uncharacterized protein</fullName>
    </submittedName>
</protein>
<name>A0A9D9GZY2_9BACT</name>
<dbReference type="EMBL" id="JADIMZ010000130">
    <property type="protein sequence ID" value="MBO8433370.1"/>
    <property type="molecule type" value="Genomic_DNA"/>
</dbReference>
<evidence type="ECO:0000313" key="2">
    <source>
        <dbReference type="Proteomes" id="UP000823612"/>
    </source>
</evidence>
<proteinExistence type="predicted"/>
<reference evidence="1" key="1">
    <citation type="submission" date="2020-10" db="EMBL/GenBank/DDBJ databases">
        <authorList>
            <person name="Gilroy R."/>
        </authorList>
    </citation>
    <scope>NUCLEOTIDE SEQUENCE</scope>
    <source>
        <strain evidence="1">2889</strain>
    </source>
</reference>
<dbReference type="AlphaFoldDB" id="A0A9D9GZY2"/>
<comment type="caution">
    <text evidence="1">The sequence shown here is derived from an EMBL/GenBank/DDBJ whole genome shotgun (WGS) entry which is preliminary data.</text>
</comment>
<organism evidence="1 2">
    <name type="scientific">Candidatus Pullibacteroides excrementavium</name>
    <dbReference type="NCBI Taxonomy" id="2840905"/>
    <lineage>
        <taxon>Bacteria</taxon>
        <taxon>Pseudomonadati</taxon>
        <taxon>Bacteroidota</taxon>
        <taxon>Bacteroidia</taxon>
        <taxon>Bacteroidales</taxon>
        <taxon>Candidatus Pullibacteroides</taxon>
    </lineage>
</organism>
<gene>
    <name evidence="1" type="ORF">IAB08_08790</name>
</gene>
<accession>A0A9D9GZY2</accession>
<dbReference type="Proteomes" id="UP000823612">
    <property type="component" value="Unassembled WGS sequence"/>
</dbReference>
<sequence>MKTIEVEPNQTLFDVAVQHYGTLDALAELLELNPALENDPAALIANGINTLDNEVFRMDLALKPGLTLHVDDESKRMDSKIAAKIDNPVTTYETWQEA</sequence>